<dbReference type="Proteomes" id="UP001150259">
    <property type="component" value="Unassembled WGS sequence"/>
</dbReference>
<dbReference type="PANTHER" id="PTHR30445">
    <property type="entry name" value="K(+)_H(+) ANTIPORTER SUBUNIT KHTT"/>
    <property type="match status" value="1"/>
</dbReference>
<dbReference type="InterPro" id="IPR026278">
    <property type="entry name" value="KhtT"/>
</dbReference>
<evidence type="ECO:0000259" key="1">
    <source>
        <dbReference type="PROSITE" id="PS51202"/>
    </source>
</evidence>
<reference evidence="2 3" key="1">
    <citation type="submission" date="2022-11" db="EMBL/GenBank/DDBJ databases">
        <title>Anaerobic phenanthrene biodegradation by a DNRA strain PheN6.</title>
        <authorList>
            <person name="Zhang Z."/>
        </authorList>
    </citation>
    <scope>NUCLEOTIDE SEQUENCE [LARGE SCALE GENOMIC DNA]</scope>
    <source>
        <strain evidence="2 3">PheN6</strain>
    </source>
</reference>
<name>A0ABT5GCL7_9MICO</name>
<evidence type="ECO:0000313" key="2">
    <source>
        <dbReference type="EMBL" id="MDC5696035.1"/>
    </source>
</evidence>
<gene>
    <name evidence="2" type="ORF">OO014_02110</name>
</gene>
<dbReference type="EMBL" id="JAPFQL010000004">
    <property type="protein sequence ID" value="MDC5696035.1"/>
    <property type="molecule type" value="Genomic_DNA"/>
</dbReference>
<comment type="caution">
    <text evidence="2">The sequence shown here is derived from an EMBL/GenBank/DDBJ whole genome shotgun (WGS) entry which is preliminary data.</text>
</comment>
<dbReference type="InterPro" id="IPR006037">
    <property type="entry name" value="RCK_C"/>
</dbReference>
<proteinExistence type="predicted"/>
<dbReference type="Pfam" id="PF02080">
    <property type="entry name" value="TrkA_C"/>
    <property type="match status" value="1"/>
</dbReference>
<dbReference type="InterPro" id="IPR050144">
    <property type="entry name" value="AAE_transporter"/>
</dbReference>
<keyword evidence="3" id="KW-1185">Reference proteome</keyword>
<organism evidence="2 3">
    <name type="scientific">Intrasporangium calvum</name>
    <dbReference type="NCBI Taxonomy" id="53358"/>
    <lineage>
        <taxon>Bacteria</taxon>
        <taxon>Bacillati</taxon>
        <taxon>Actinomycetota</taxon>
        <taxon>Actinomycetes</taxon>
        <taxon>Micrococcales</taxon>
        <taxon>Intrasporangiaceae</taxon>
        <taxon>Intrasporangium</taxon>
    </lineage>
</organism>
<dbReference type="InterPro" id="IPR036721">
    <property type="entry name" value="RCK_C_sf"/>
</dbReference>
<dbReference type="InterPro" id="IPR058776">
    <property type="entry name" value="KhtT-like_N"/>
</dbReference>
<dbReference type="PROSITE" id="PS51202">
    <property type="entry name" value="RCK_C"/>
    <property type="match status" value="1"/>
</dbReference>
<dbReference type="Pfam" id="PF25991">
    <property type="entry name" value="KhtT_N"/>
    <property type="match status" value="1"/>
</dbReference>
<dbReference type="SUPFAM" id="SSF116726">
    <property type="entry name" value="TrkA C-terminal domain-like"/>
    <property type="match status" value="1"/>
</dbReference>
<protein>
    <submittedName>
        <fullName evidence="2">Cation:proton antiporter regulatory subunit</fullName>
    </submittedName>
</protein>
<feature type="domain" description="RCK C-terminal" evidence="1">
    <location>
        <begin position="73"/>
        <end position="159"/>
    </location>
</feature>
<dbReference type="RefSeq" id="WP_272460611.1">
    <property type="nucleotide sequence ID" value="NZ_JAPFQL010000004.1"/>
</dbReference>
<sequence>MEIEETLLPGVGIRYEMATRAGRAIVIVVERDGGVQVGTYSADDPDQALECIVLDADEALAIGELLGAARMSQRFADLSREVPGLESARLPVTPESPYGGRSLGDTHARTRTGCSVVAIVRGDEVISSPGPAEPLHVGDTLVAIGTERGLRTLAALIENGWTEEVRALCAGPA</sequence>
<accession>A0ABT5GCL7</accession>
<dbReference type="PANTHER" id="PTHR30445:SF8">
    <property type="entry name" value="K(+)_H(+) ANTIPORTER SUBUNIT KHTT"/>
    <property type="match status" value="1"/>
</dbReference>
<evidence type="ECO:0000313" key="3">
    <source>
        <dbReference type="Proteomes" id="UP001150259"/>
    </source>
</evidence>
<dbReference type="PIRSF" id="PIRSF005028">
    <property type="entry name" value="KhtT"/>
    <property type="match status" value="1"/>
</dbReference>
<dbReference type="Gene3D" id="3.30.70.1450">
    <property type="entry name" value="Regulator of K+ conductance, C-terminal domain"/>
    <property type="match status" value="1"/>
</dbReference>